<dbReference type="SUPFAM" id="SSF55073">
    <property type="entry name" value="Nucleotide cyclase"/>
    <property type="match status" value="1"/>
</dbReference>
<feature type="domain" description="GGDEF" evidence="4">
    <location>
        <begin position="487"/>
        <end position="622"/>
    </location>
</feature>
<dbReference type="Gene3D" id="3.30.70.270">
    <property type="match status" value="1"/>
</dbReference>
<dbReference type="InterPro" id="IPR029787">
    <property type="entry name" value="Nucleotide_cyclase"/>
</dbReference>
<dbReference type="PROSITE" id="PS50887">
    <property type="entry name" value="GGDEF"/>
    <property type="match status" value="1"/>
</dbReference>
<dbReference type="PANTHER" id="PTHR46663">
    <property type="entry name" value="DIGUANYLATE CYCLASE DGCT-RELATED"/>
    <property type="match status" value="1"/>
</dbReference>
<proteinExistence type="predicted"/>
<sequence length="624" mass="66107">MGGRTYAVLSPFVGGDYYGTIIAGANEAAVRAGDRLLALQTLDPGSYNADRSGVPDYRRPVAWGHLAGVIVLAGAVHESYAQSLRSARIPVVTVGHSMQGCSAVFADNRFGVRAAVSHLIGHGHERIAFAGHLAHHDVRERHEGYDSALMEHGVVPPHDLLLDTGDNHEAGAEVIAEQLLAAAKPATAVVCGTDRNAMGLIRRLAELGRTVPGDIAVIGFDDLAGATYMRPSLSTVRQPAGEIGSAAVGLLADLADQPRMPRTVRRVPTSFVRRDSCGCPPSGLPVTEDLTRYLFGQVCYLQETLNIQHELGIDLLGAHDNDPRELGWLKRTTALAGCLALWHDGVVPALDTELRIEGEYPAGHDLIGATMPVSEFPPPRLFELADGSAGQAVFVVPVRSSSRDWGVLAAVGQIQESTPPGSEMMNQSGALLAASLDRGAMVAALREQEEQLRDAALHDPLTGLPNRVLLADRMRQAGLRVLRQPGHRFAVLLLDLNGFKAVNDSLGHAAGDVLLIEVAQRLTGLLRESDTVARLGGDEFVVLLDGLPADGTERLVKETIAARLTEPYAIDGGRVTVGVSIGVALSNDSADPDTLLREADAAMYRAKLASKAGSSSGSTLPSTR</sequence>
<dbReference type="SUPFAM" id="SSF53822">
    <property type="entry name" value="Periplasmic binding protein-like I"/>
    <property type="match status" value="1"/>
</dbReference>
<evidence type="ECO:0000256" key="2">
    <source>
        <dbReference type="ARBA" id="ARBA00023125"/>
    </source>
</evidence>
<evidence type="ECO:0000259" key="4">
    <source>
        <dbReference type="PROSITE" id="PS50887"/>
    </source>
</evidence>
<accession>A0ABS2ASH5</accession>
<dbReference type="CDD" id="cd06267">
    <property type="entry name" value="PBP1_LacI_sugar_binding-like"/>
    <property type="match status" value="1"/>
</dbReference>
<dbReference type="InterPro" id="IPR052163">
    <property type="entry name" value="DGC-Regulatory_Protein"/>
</dbReference>
<protein>
    <submittedName>
        <fullName evidence="5">GGDEF domain-containing protein</fullName>
    </submittedName>
</protein>
<keyword evidence="6" id="KW-1185">Reference proteome</keyword>
<dbReference type="EMBL" id="JAENHP010000027">
    <property type="protein sequence ID" value="MBM2622683.1"/>
    <property type="molecule type" value="Genomic_DNA"/>
</dbReference>
<dbReference type="CDD" id="cd01949">
    <property type="entry name" value="GGDEF"/>
    <property type="match status" value="1"/>
</dbReference>
<dbReference type="SMART" id="SM00267">
    <property type="entry name" value="GGDEF"/>
    <property type="match status" value="1"/>
</dbReference>
<evidence type="ECO:0000313" key="6">
    <source>
        <dbReference type="Proteomes" id="UP000632138"/>
    </source>
</evidence>
<dbReference type="RefSeq" id="WP_203383033.1">
    <property type="nucleotide sequence ID" value="NZ_JAENHP010000027.1"/>
</dbReference>
<reference evidence="5 6" key="1">
    <citation type="submission" date="2021-01" db="EMBL/GenBank/DDBJ databases">
        <title>Actinoplanes sp. nov. LDG1-06 isolated from lichen.</title>
        <authorList>
            <person name="Saeng-In P."/>
            <person name="Phongsopitanun W."/>
            <person name="Kanchanasin P."/>
            <person name="Yuki M."/>
            <person name="Kudo T."/>
            <person name="Ohkuma M."/>
            <person name="Tanasupawat S."/>
        </authorList>
    </citation>
    <scope>NUCLEOTIDE SEQUENCE [LARGE SCALE GENOMIC DNA]</scope>
    <source>
        <strain evidence="5 6">LDG1-06</strain>
    </source>
</reference>
<name>A0ABS2ASH5_9ACTN</name>
<keyword evidence="1" id="KW-0805">Transcription regulation</keyword>
<evidence type="ECO:0000313" key="5">
    <source>
        <dbReference type="EMBL" id="MBM2622683.1"/>
    </source>
</evidence>
<gene>
    <name evidence="5" type="ORF">JIG36_45010</name>
</gene>
<keyword evidence="3" id="KW-0804">Transcription</keyword>
<evidence type="ECO:0000256" key="1">
    <source>
        <dbReference type="ARBA" id="ARBA00023015"/>
    </source>
</evidence>
<dbReference type="InterPro" id="IPR028082">
    <property type="entry name" value="Peripla_BP_I"/>
</dbReference>
<dbReference type="Gene3D" id="3.40.50.2300">
    <property type="match status" value="2"/>
</dbReference>
<dbReference type="PANTHER" id="PTHR46663:SF3">
    <property type="entry name" value="SLL0267 PROTEIN"/>
    <property type="match status" value="1"/>
</dbReference>
<evidence type="ECO:0000256" key="3">
    <source>
        <dbReference type="ARBA" id="ARBA00023163"/>
    </source>
</evidence>
<comment type="caution">
    <text evidence="5">The sequence shown here is derived from an EMBL/GenBank/DDBJ whole genome shotgun (WGS) entry which is preliminary data.</text>
</comment>
<dbReference type="Pfam" id="PF00990">
    <property type="entry name" value="GGDEF"/>
    <property type="match status" value="1"/>
</dbReference>
<keyword evidence="2" id="KW-0238">DNA-binding</keyword>
<dbReference type="NCBIfam" id="TIGR00254">
    <property type="entry name" value="GGDEF"/>
    <property type="match status" value="1"/>
</dbReference>
<dbReference type="InterPro" id="IPR046335">
    <property type="entry name" value="LacI/GalR-like_sensor"/>
</dbReference>
<dbReference type="InterPro" id="IPR000160">
    <property type="entry name" value="GGDEF_dom"/>
</dbReference>
<organism evidence="5 6">
    <name type="scientific">Paractinoplanes ovalisporus</name>
    <dbReference type="NCBI Taxonomy" id="2810368"/>
    <lineage>
        <taxon>Bacteria</taxon>
        <taxon>Bacillati</taxon>
        <taxon>Actinomycetota</taxon>
        <taxon>Actinomycetes</taxon>
        <taxon>Micromonosporales</taxon>
        <taxon>Micromonosporaceae</taxon>
        <taxon>Paractinoplanes</taxon>
    </lineage>
</organism>
<dbReference type="InterPro" id="IPR043128">
    <property type="entry name" value="Rev_trsase/Diguanyl_cyclase"/>
</dbReference>
<dbReference type="Proteomes" id="UP000632138">
    <property type="component" value="Unassembled WGS sequence"/>
</dbReference>
<dbReference type="Pfam" id="PF13377">
    <property type="entry name" value="Peripla_BP_3"/>
    <property type="match status" value="1"/>
</dbReference>